<proteinExistence type="predicted"/>
<dbReference type="GO" id="GO:0000164">
    <property type="term" value="C:protein phosphatase type 1 complex"/>
    <property type="evidence" value="ECO:0007669"/>
    <property type="project" value="TreeGrafter"/>
</dbReference>
<feature type="compositionally biased region" description="Polar residues" evidence="1">
    <location>
        <begin position="108"/>
        <end position="119"/>
    </location>
</feature>
<evidence type="ECO:0000259" key="2">
    <source>
        <dbReference type="PROSITE" id="PS51159"/>
    </source>
</evidence>
<dbReference type="Gene3D" id="2.60.40.2440">
    <property type="entry name" value="Carbohydrate binding type-21 domain"/>
    <property type="match status" value="1"/>
</dbReference>
<dbReference type="PROSITE" id="PS51159">
    <property type="entry name" value="CBM21"/>
    <property type="match status" value="1"/>
</dbReference>
<evidence type="ECO:0000256" key="1">
    <source>
        <dbReference type="SAM" id="MobiDB-lite"/>
    </source>
</evidence>
<dbReference type="InterPro" id="IPR038175">
    <property type="entry name" value="CBM21_dom_sf"/>
</dbReference>
<feature type="domain" description="CBM21" evidence="2">
    <location>
        <begin position="220"/>
        <end position="328"/>
    </location>
</feature>
<name>A0A0M3HP13_ASCLU</name>
<protein>
    <submittedName>
        <fullName evidence="4">CBM21 domain-containing protein</fullName>
    </submittedName>
</protein>
<accession>A0A0M3HP13</accession>
<dbReference type="InterPro" id="IPR005036">
    <property type="entry name" value="CBM21_dom"/>
</dbReference>
<dbReference type="Proteomes" id="UP000036681">
    <property type="component" value="Unplaced"/>
</dbReference>
<dbReference type="GO" id="GO:0005979">
    <property type="term" value="P:regulation of glycogen biosynthetic process"/>
    <property type="evidence" value="ECO:0007669"/>
    <property type="project" value="TreeGrafter"/>
</dbReference>
<sequence>MRIIAACQGDSERVHSFELMKNQQEQHWDNMVLNSTGCVKKLWNSSSSSCIGSLDPMKLHSRFDLKLEVGATPQNNTKMIDWSVGPADCSPSSSSSEDEKRVNESTSHDSGFFSDNYSPNRSPLLRTKLERSITLPSALRAQTRSRSQKSVRFADSMGLDLEQKTFFDEDDWCQKPHSHSYPSFSVFNAREEHEHSTPQQPIALTLVPTNFRVRSEAEATHLARTKCVCLRSFSISDVNVNGIIDVLNLAFDKQVCVRYSTNEWMNFADAAAVYMSAHGNDGAVDSFSFSIELPKNLPMGTICHFCIKYTVNGASFWDNNNNSNFLLQYVEKEVETKKEKALRKKGRLFGSLHSLNDKFDMDLRPVWPDYYPEIDFPRFKAGGWRHRDKSSICSDEPHFY</sequence>
<dbReference type="PANTHER" id="PTHR12307">
    <property type="entry name" value="PROTEIN PHOSPHATASE 1 REGULATORY SUBUNIT"/>
    <property type="match status" value="1"/>
</dbReference>
<feature type="compositionally biased region" description="Basic and acidic residues" evidence="1">
    <location>
        <begin position="97"/>
        <end position="107"/>
    </location>
</feature>
<evidence type="ECO:0000313" key="3">
    <source>
        <dbReference type="Proteomes" id="UP000036681"/>
    </source>
</evidence>
<dbReference type="PANTHER" id="PTHR12307:SF53">
    <property type="entry name" value="PROTEIN PHOSPHATASE 1 REGULATORY SUBUNIT"/>
    <property type="match status" value="1"/>
</dbReference>
<dbReference type="GO" id="GO:0008157">
    <property type="term" value="F:protein phosphatase 1 binding"/>
    <property type="evidence" value="ECO:0007669"/>
    <property type="project" value="TreeGrafter"/>
</dbReference>
<dbReference type="GO" id="GO:2001069">
    <property type="term" value="F:glycogen binding"/>
    <property type="evidence" value="ECO:0007669"/>
    <property type="project" value="TreeGrafter"/>
</dbReference>
<keyword evidence="3" id="KW-1185">Reference proteome</keyword>
<feature type="region of interest" description="Disordered" evidence="1">
    <location>
        <begin position="77"/>
        <end position="119"/>
    </location>
</feature>
<dbReference type="WBParaSite" id="ALUE_0000354401-mRNA-1">
    <property type="protein sequence ID" value="ALUE_0000354401-mRNA-1"/>
    <property type="gene ID" value="ALUE_0000354401"/>
</dbReference>
<reference evidence="4" key="1">
    <citation type="submission" date="2016-05" db="UniProtKB">
        <authorList>
            <consortium name="WormBaseParasite"/>
        </authorList>
    </citation>
    <scope>IDENTIFICATION</scope>
</reference>
<evidence type="ECO:0000313" key="4">
    <source>
        <dbReference type="WBParaSite" id="ALUE_0000354401-mRNA-1"/>
    </source>
</evidence>
<dbReference type="Pfam" id="PF03370">
    <property type="entry name" value="CBM_21"/>
    <property type="match status" value="1"/>
</dbReference>
<organism evidence="3 4">
    <name type="scientific">Ascaris lumbricoides</name>
    <name type="common">Giant roundworm</name>
    <dbReference type="NCBI Taxonomy" id="6252"/>
    <lineage>
        <taxon>Eukaryota</taxon>
        <taxon>Metazoa</taxon>
        <taxon>Ecdysozoa</taxon>
        <taxon>Nematoda</taxon>
        <taxon>Chromadorea</taxon>
        <taxon>Rhabditida</taxon>
        <taxon>Spirurina</taxon>
        <taxon>Ascaridomorpha</taxon>
        <taxon>Ascaridoidea</taxon>
        <taxon>Ascarididae</taxon>
        <taxon>Ascaris</taxon>
    </lineage>
</organism>
<dbReference type="AlphaFoldDB" id="A0A0M3HP13"/>
<dbReference type="InterPro" id="IPR050782">
    <property type="entry name" value="PP1_regulatory_subunit_3"/>
</dbReference>